<evidence type="ECO:0000313" key="2">
    <source>
        <dbReference type="EMBL" id="MST82997.1"/>
    </source>
</evidence>
<evidence type="ECO:0000313" key="3">
    <source>
        <dbReference type="Proteomes" id="UP000466864"/>
    </source>
</evidence>
<feature type="region of interest" description="Disordered" evidence="1">
    <location>
        <begin position="27"/>
        <end position="53"/>
    </location>
</feature>
<dbReference type="RefSeq" id="WP_154458902.1">
    <property type="nucleotide sequence ID" value="NZ_VUMV01000012.1"/>
</dbReference>
<dbReference type="EMBL" id="VUMV01000012">
    <property type="protein sequence ID" value="MST82997.1"/>
    <property type="molecule type" value="Genomic_DNA"/>
</dbReference>
<keyword evidence="3" id="KW-1185">Reference proteome</keyword>
<accession>A0A7X2PA29</accession>
<feature type="compositionally biased region" description="Basic and acidic residues" evidence="1">
    <location>
        <begin position="28"/>
        <end position="53"/>
    </location>
</feature>
<gene>
    <name evidence="2" type="ORF">FYJ60_11880</name>
</gene>
<comment type="caution">
    <text evidence="2">The sequence shown here is derived from an EMBL/GenBank/DDBJ whole genome shotgun (WGS) entry which is preliminary data.</text>
</comment>
<dbReference type="Proteomes" id="UP000466864">
    <property type="component" value="Unassembled WGS sequence"/>
</dbReference>
<proteinExistence type="predicted"/>
<name>A0A7X2PA29_9FIRM</name>
<sequence>MREMNRKEDRADNRSLENILEAIFSVLSDREEMPESGGEKEHGSDTDRDRRPEKVAVCHDPSERILVFTPGKQSMILTHEEVYPVIEENGENQVTYDICDGEYLISYDKRETISADGFRLVKGPVFIIALDGEEGNTTDMMLEDICYLLYRLESRVWVCSGTGECLLRLEDIPDDVTGIEEDGCE</sequence>
<protein>
    <submittedName>
        <fullName evidence="2">Uncharacterized protein</fullName>
    </submittedName>
</protein>
<organism evidence="2 3">
    <name type="scientific">Bilifractor porci</name>
    <dbReference type="NCBI Taxonomy" id="2606636"/>
    <lineage>
        <taxon>Bacteria</taxon>
        <taxon>Bacillati</taxon>
        <taxon>Bacillota</taxon>
        <taxon>Clostridia</taxon>
        <taxon>Lachnospirales</taxon>
        <taxon>Lachnospiraceae</taxon>
        <taxon>Bilifractor</taxon>
    </lineage>
</organism>
<reference evidence="2 3" key="1">
    <citation type="submission" date="2019-08" db="EMBL/GenBank/DDBJ databases">
        <title>In-depth cultivation of the pig gut microbiome towards novel bacterial diversity and tailored functional studies.</title>
        <authorList>
            <person name="Wylensek D."/>
            <person name="Hitch T.C.A."/>
            <person name="Clavel T."/>
        </authorList>
    </citation>
    <scope>NUCLEOTIDE SEQUENCE [LARGE SCALE GENOMIC DNA]</scope>
    <source>
        <strain evidence="2 3">Oil+RF-744-WCA-WT-13</strain>
    </source>
</reference>
<evidence type="ECO:0000256" key="1">
    <source>
        <dbReference type="SAM" id="MobiDB-lite"/>
    </source>
</evidence>
<dbReference type="AlphaFoldDB" id="A0A7X2PA29"/>